<protein>
    <submittedName>
        <fullName evidence="1">Uncharacterized protein</fullName>
    </submittedName>
</protein>
<accession>A0ABP5QUS4</accession>
<sequence>MSDGLVEESGTAIDQGIDRLRVSLAHCTVPERLDILADRLPGAARHLAHRVDDVALLLTARPTGPAADARAGLPGRPRPEA</sequence>
<evidence type="ECO:0000313" key="2">
    <source>
        <dbReference type="Proteomes" id="UP001500305"/>
    </source>
</evidence>
<dbReference type="EMBL" id="BAAATR010000010">
    <property type="protein sequence ID" value="GAA2244958.1"/>
    <property type="molecule type" value="Genomic_DNA"/>
</dbReference>
<reference evidence="2" key="1">
    <citation type="journal article" date="2019" name="Int. J. Syst. Evol. Microbiol.">
        <title>The Global Catalogue of Microorganisms (GCM) 10K type strain sequencing project: providing services to taxonomists for standard genome sequencing and annotation.</title>
        <authorList>
            <consortium name="The Broad Institute Genomics Platform"/>
            <consortium name="The Broad Institute Genome Sequencing Center for Infectious Disease"/>
            <person name="Wu L."/>
            <person name="Ma J."/>
        </authorList>
    </citation>
    <scope>NUCLEOTIDE SEQUENCE [LARGE SCALE GENOMIC DNA]</scope>
    <source>
        <strain evidence="2">JCM 7356</strain>
    </source>
</reference>
<dbReference type="RefSeq" id="WP_344636716.1">
    <property type="nucleotide sequence ID" value="NZ_BAAATR010000010.1"/>
</dbReference>
<dbReference type="Proteomes" id="UP001500305">
    <property type="component" value="Unassembled WGS sequence"/>
</dbReference>
<evidence type="ECO:0000313" key="1">
    <source>
        <dbReference type="EMBL" id="GAA2244958.1"/>
    </source>
</evidence>
<organism evidence="1 2">
    <name type="scientific">Kitasatospora cystarginea</name>
    <dbReference type="NCBI Taxonomy" id="58350"/>
    <lineage>
        <taxon>Bacteria</taxon>
        <taxon>Bacillati</taxon>
        <taxon>Actinomycetota</taxon>
        <taxon>Actinomycetes</taxon>
        <taxon>Kitasatosporales</taxon>
        <taxon>Streptomycetaceae</taxon>
        <taxon>Kitasatospora</taxon>
    </lineage>
</organism>
<keyword evidence="2" id="KW-1185">Reference proteome</keyword>
<name>A0ABP5QUS4_9ACTN</name>
<gene>
    <name evidence="1" type="ORF">GCM10010430_28520</name>
</gene>
<proteinExistence type="predicted"/>
<comment type="caution">
    <text evidence="1">The sequence shown here is derived from an EMBL/GenBank/DDBJ whole genome shotgun (WGS) entry which is preliminary data.</text>
</comment>